<comment type="caution">
    <text evidence="6">The sequence shown here is derived from an EMBL/GenBank/DDBJ whole genome shotgun (WGS) entry which is preliminary data.</text>
</comment>
<dbReference type="PANTHER" id="PTHR30381:SF0">
    <property type="entry name" value="FLAGELLAR P-RING PROTEIN"/>
    <property type="match status" value="1"/>
</dbReference>
<dbReference type="GO" id="GO:0030288">
    <property type="term" value="C:outer membrane-bounded periplasmic space"/>
    <property type="evidence" value="ECO:0007669"/>
    <property type="project" value="InterPro"/>
</dbReference>
<evidence type="ECO:0000256" key="1">
    <source>
        <dbReference type="ARBA" id="ARBA00002591"/>
    </source>
</evidence>
<sequence>MNALPAWLDATQDPQLIDRHEAAIEAVHDAIETAQASGWPDRLERLAVALAERLVRAAMLLAALAASAALWWPGPAEAGQRIKEVASIQGVRSNQLVGYGLIVGLDGTGDQTTQTPFTAQSLQAMLQQLGVTVPAGVSMQLRNVAAVMVTATLPPFAQPGQAIDITVSSLGNSKSLRGGTLVATPLRGADGNIYALAQGNVIVGGAGASAGGSKVQVNHLSAGRIPEGATVERAVPTPLNQGDSLQLDLRSSDFSMAREVSRVINAKYGSGTAQALDARAVKVRMPASPDERVGFLADLEELPLTLAAPAAKVIVNARTGSIVMNQTVTLKPCAVAHGNLSVTITSTPQVSQPAPFSNGQTTVTEKTDIKINQEPGSLIQLPAGTQLTDVVKALNSLGATPGDLLAILQAIKAAGALEAELEVI</sequence>
<keyword evidence="6" id="KW-0282">Flagellum</keyword>
<keyword evidence="6" id="KW-0969">Cilium</keyword>
<dbReference type="GO" id="GO:0071973">
    <property type="term" value="P:bacterial-type flagellum-dependent cell motility"/>
    <property type="evidence" value="ECO:0007669"/>
    <property type="project" value="InterPro"/>
</dbReference>
<dbReference type="Proteomes" id="UP000293433">
    <property type="component" value="Unassembled WGS sequence"/>
</dbReference>
<dbReference type="PRINTS" id="PR01010">
    <property type="entry name" value="FLGPRINGFLGI"/>
</dbReference>
<keyword evidence="7" id="KW-1185">Reference proteome</keyword>
<gene>
    <name evidence="5" type="primary">flgI</name>
    <name evidence="6" type="ORF">EV685_1826</name>
</gene>
<evidence type="ECO:0000256" key="5">
    <source>
        <dbReference type="HAMAP-Rule" id="MF_00416"/>
    </source>
</evidence>
<dbReference type="GO" id="GO:0009428">
    <property type="term" value="C:bacterial-type flagellum basal body, distal rod, P ring"/>
    <property type="evidence" value="ECO:0007669"/>
    <property type="project" value="InterPro"/>
</dbReference>
<name>A0A4Q7LT85_9BURK</name>
<protein>
    <recommendedName>
        <fullName evidence="5">Flagellar P-ring protein</fullName>
    </recommendedName>
    <alternativeName>
        <fullName evidence="5">Basal body P-ring protein</fullName>
    </alternativeName>
</protein>
<proteinExistence type="inferred from homology"/>
<evidence type="ECO:0000256" key="4">
    <source>
        <dbReference type="ARBA" id="ARBA00023143"/>
    </source>
</evidence>
<comment type="subcellular location">
    <subcellularLocation>
        <location evidence="2 5">Bacterial flagellum basal body</location>
    </subcellularLocation>
</comment>
<keyword evidence="6" id="KW-0966">Cell projection</keyword>
<evidence type="ECO:0000313" key="6">
    <source>
        <dbReference type="EMBL" id="RZS57258.1"/>
    </source>
</evidence>
<accession>A0A4Q7LT85</accession>
<dbReference type="Pfam" id="PF02119">
    <property type="entry name" value="FlgI"/>
    <property type="match status" value="1"/>
</dbReference>
<reference evidence="6 7" key="1">
    <citation type="submission" date="2019-02" db="EMBL/GenBank/DDBJ databases">
        <title>Genomic Encyclopedia of Type Strains, Phase IV (KMG-IV): sequencing the most valuable type-strain genomes for metagenomic binning, comparative biology and taxonomic classification.</title>
        <authorList>
            <person name="Goeker M."/>
        </authorList>
    </citation>
    <scope>NUCLEOTIDE SEQUENCE [LARGE SCALE GENOMIC DNA]</scope>
    <source>
        <strain evidence="6 7">DSM 10617</strain>
    </source>
</reference>
<dbReference type="PANTHER" id="PTHR30381">
    <property type="entry name" value="FLAGELLAR P-RING PERIPLASMIC PROTEIN FLGI"/>
    <property type="match status" value="1"/>
</dbReference>
<evidence type="ECO:0000256" key="2">
    <source>
        <dbReference type="ARBA" id="ARBA00004117"/>
    </source>
</evidence>
<dbReference type="AlphaFoldDB" id="A0A4Q7LT85"/>
<keyword evidence="3" id="KW-0732">Signal</keyword>
<dbReference type="EMBL" id="SGWV01000008">
    <property type="protein sequence ID" value="RZS57258.1"/>
    <property type="molecule type" value="Genomic_DNA"/>
</dbReference>
<comment type="subunit">
    <text evidence="5">The basal body constitutes a major portion of the flagellar organelle and consists of four rings (L,P,S, and M) mounted on a central rod.</text>
</comment>
<evidence type="ECO:0000256" key="3">
    <source>
        <dbReference type="ARBA" id="ARBA00022729"/>
    </source>
</evidence>
<keyword evidence="4 5" id="KW-0975">Bacterial flagellum</keyword>
<comment type="function">
    <text evidence="1 5">Assembles around the rod to form the L-ring and probably protects the motor/basal body from shearing forces during rotation.</text>
</comment>
<dbReference type="GO" id="GO:0005198">
    <property type="term" value="F:structural molecule activity"/>
    <property type="evidence" value="ECO:0007669"/>
    <property type="project" value="InterPro"/>
</dbReference>
<organism evidence="6 7">
    <name type="scientific">Sphaerotilus mobilis</name>
    <dbReference type="NCBI Taxonomy" id="47994"/>
    <lineage>
        <taxon>Bacteria</taxon>
        <taxon>Pseudomonadati</taxon>
        <taxon>Pseudomonadota</taxon>
        <taxon>Betaproteobacteria</taxon>
        <taxon>Burkholderiales</taxon>
        <taxon>Sphaerotilaceae</taxon>
        <taxon>Sphaerotilus</taxon>
    </lineage>
</organism>
<comment type="similarity">
    <text evidence="5">Belongs to the FlgI family.</text>
</comment>
<dbReference type="NCBIfam" id="NF003676">
    <property type="entry name" value="PRK05303.1"/>
    <property type="match status" value="1"/>
</dbReference>
<dbReference type="HAMAP" id="MF_00416">
    <property type="entry name" value="FlgI"/>
    <property type="match status" value="1"/>
</dbReference>
<evidence type="ECO:0000313" key="7">
    <source>
        <dbReference type="Proteomes" id="UP000293433"/>
    </source>
</evidence>
<dbReference type="InterPro" id="IPR001782">
    <property type="entry name" value="Flag_FlgI"/>
</dbReference>